<protein>
    <recommendedName>
        <fullName evidence="5">Sec-independent protein translocase protein TatC</fullName>
    </recommendedName>
</protein>
<sequence>MALDQLNDKTEMGFLDHLEELRWHLVRSVIAIFVFALLAYLSTDFVWGTVILGPTQPDFWTYRKLCELGEVIGSPQLCIDTIPISFQNREMAGQFMMDIMSSAVIGLILGFPYVFWELWRFIKPGLKSTEKNASRGAVLVVSFLFILGVSFGYFIITPLSINFLANYSLSDLIKNDIDIKSIVGMLTMLTLACGFMFQLPVVSYFLSKAGLVTPALMKRYRKHALVVILILSAILTPPDVMSQVLIALPIIVLYEISIIVSRRVEKKSQKNQ</sequence>
<dbReference type="EMBL" id="LRDB01000001">
    <property type="protein sequence ID" value="KYG83409.1"/>
    <property type="molecule type" value="Genomic_DNA"/>
</dbReference>
<reference evidence="6 7" key="1">
    <citation type="submission" date="2016-01" db="EMBL/GenBank/DDBJ databases">
        <title>Genome sequencing of Roseivirga echinicomitans KMM 6058.</title>
        <authorList>
            <person name="Selvaratnam C."/>
            <person name="Thevarajoo S."/>
            <person name="Goh K.M."/>
            <person name="Ee R."/>
            <person name="Chan K.-G."/>
            <person name="Chong C.S."/>
        </authorList>
    </citation>
    <scope>NUCLEOTIDE SEQUENCE [LARGE SCALE GENOMIC DNA]</scope>
    <source>
        <strain evidence="6 7">KMM 6058</strain>
    </source>
</reference>
<organism evidence="6 7">
    <name type="scientific">Roseivirga echinicomitans</name>
    <dbReference type="NCBI Taxonomy" id="296218"/>
    <lineage>
        <taxon>Bacteria</taxon>
        <taxon>Pseudomonadati</taxon>
        <taxon>Bacteroidota</taxon>
        <taxon>Cytophagia</taxon>
        <taxon>Cytophagales</taxon>
        <taxon>Roseivirgaceae</taxon>
        <taxon>Roseivirga</taxon>
    </lineage>
</organism>
<feature type="transmembrane region" description="Helical" evidence="5">
    <location>
        <begin position="21"/>
        <end position="41"/>
    </location>
</feature>
<keyword evidence="7" id="KW-1185">Reference proteome</keyword>
<feature type="transmembrane region" description="Helical" evidence="5">
    <location>
        <begin position="181"/>
        <end position="207"/>
    </location>
</feature>
<evidence type="ECO:0000256" key="5">
    <source>
        <dbReference type="HAMAP-Rule" id="MF_00902"/>
    </source>
</evidence>
<evidence type="ECO:0000256" key="3">
    <source>
        <dbReference type="ARBA" id="ARBA00022989"/>
    </source>
</evidence>
<comment type="caution">
    <text evidence="6">The sequence shown here is derived from an EMBL/GenBank/DDBJ whole genome shotgun (WGS) entry which is preliminary data.</text>
</comment>
<keyword evidence="5" id="KW-0653">Protein transport</keyword>
<evidence type="ECO:0000256" key="1">
    <source>
        <dbReference type="ARBA" id="ARBA00004141"/>
    </source>
</evidence>
<dbReference type="PANTHER" id="PTHR30371:SF0">
    <property type="entry name" value="SEC-INDEPENDENT PROTEIN TRANSLOCASE PROTEIN TATC, CHLOROPLASTIC-RELATED"/>
    <property type="match status" value="1"/>
</dbReference>
<gene>
    <name evidence="5" type="primary">tatC</name>
    <name evidence="6" type="ORF">AWN68_00985</name>
</gene>
<name>A0A150XXB0_9BACT</name>
<dbReference type="OrthoDB" id="9777044at2"/>
<dbReference type="RefSeq" id="WP_068410176.1">
    <property type="nucleotide sequence ID" value="NZ_LRDB01000001.1"/>
</dbReference>
<feature type="transmembrane region" description="Helical" evidence="5">
    <location>
        <begin position="241"/>
        <end position="260"/>
    </location>
</feature>
<feature type="transmembrane region" description="Helical" evidence="5">
    <location>
        <begin position="137"/>
        <end position="161"/>
    </location>
</feature>
<dbReference type="PANTHER" id="PTHR30371">
    <property type="entry name" value="SEC-INDEPENDENT PROTEIN TRANSLOCASE PROTEIN TATC"/>
    <property type="match status" value="1"/>
</dbReference>
<keyword evidence="3 5" id="KW-1133">Transmembrane helix</keyword>
<dbReference type="STRING" id="296218.AWN68_00985"/>
<keyword evidence="2 5" id="KW-0812">Transmembrane</keyword>
<evidence type="ECO:0000313" key="7">
    <source>
        <dbReference type="Proteomes" id="UP000075615"/>
    </source>
</evidence>
<comment type="subcellular location">
    <subcellularLocation>
        <location evidence="5">Cell membrane</location>
        <topology evidence="5">Multi-pass membrane protein</topology>
    </subcellularLocation>
    <subcellularLocation>
        <location evidence="1">Membrane</location>
        <topology evidence="1">Multi-pass membrane protein</topology>
    </subcellularLocation>
</comment>
<dbReference type="GO" id="GO:0065002">
    <property type="term" value="P:intracellular protein transmembrane transport"/>
    <property type="evidence" value="ECO:0007669"/>
    <property type="project" value="TreeGrafter"/>
</dbReference>
<dbReference type="PRINTS" id="PR01840">
    <property type="entry name" value="TATCFAMILY"/>
</dbReference>
<accession>A0A150XXB0</accession>
<evidence type="ECO:0000256" key="4">
    <source>
        <dbReference type="ARBA" id="ARBA00023136"/>
    </source>
</evidence>
<keyword evidence="5" id="KW-1003">Cell membrane</keyword>
<comment type="function">
    <text evidence="5">Part of the twin-arginine translocation (Tat) system that transports large folded proteins containing a characteristic twin-arginine motif in their signal peptide across membranes.</text>
</comment>
<dbReference type="GO" id="GO:0033281">
    <property type="term" value="C:TAT protein transport complex"/>
    <property type="evidence" value="ECO:0007669"/>
    <property type="project" value="UniProtKB-UniRule"/>
</dbReference>
<evidence type="ECO:0000313" key="6">
    <source>
        <dbReference type="EMBL" id="KYG83409.1"/>
    </source>
</evidence>
<evidence type="ECO:0000256" key="2">
    <source>
        <dbReference type="ARBA" id="ARBA00022692"/>
    </source>
</evidence>
<dbReference type="NCBIfam" id="TIGR00945">
    <property type="entry name" value="tatC"/>
    <property type="match status" value="1"/>
</dbReference>
<feature type="transmembrane region" description="Helical" evidence="5">
    <location>
        <begin position="219"/>
        <end position="235"/>
    </location>
</feature>
<comment type="subunit">
    <text evidence="5">Forms a complex with TatA.</text>
</comment>
<dbReference type="GO" id="GO:0043953">
    <property type="term" value="P:protein transport by the Tat complex"/>
    <property type="evidence" value="ECO:0007669"/>
    <property type="project" value="UniProtKB-UniRule"/>
</dbReference>
<comment type="similarity">
    <text evidence="5">Belongs to the TatC family.</text>
</comment>
<keyword evidence="5" id="KW-0811">Translocation</keyword>
<dbReference type="GO" id="GO:0009977">
    <property type="term" value="F:proton motive force dependent protein transmembrane transporter activity"/>
    <property type="evidence" value="ECO:0007669"/>
    <property type="project" value="TreeGrafter"/>
</dbReference>
<dbReference type="Proteomes" id="UP000075615">
    <property type="component" value="Unassembled WGS sequence"/>
</dbReference>
<dbReference type="Pfam" id="PF00902">
    <property type="entry name" value="TatC"/>
    <property type="match status" value="1"/>
</dbReference>
<proteinExistence type="inferred from homology"/>
<dbReference type="InterPro" id="IPR002033">
    <property type="entry name" value="TatC"/>
</dbReference>
<keyword evidence="5" id="KW-0813">Transport</keyword>
<keyword evidence="4 5" id="KW-0472">Membrane</keyword>
<dbReference type="AlphaFoldDB" id="A0A150XXB0"/>
<feature type="transmembrane region" description="Helical" evidence="5">
    <location>
        <begin position="95"/>
        <end position="116"/>
    </location>
</feature>
<dbReference type="HAMAP" id="MF_00902">
    <property type="entry name" value="TatC"/>
    <property type="match status" value="1"/>
</dbReference>